<dbReference type="Proteomes" id="UP000037035">
    <property type="component" value="Unassembled WGS sequence"/>
</dbReference>
<organism evidence="2 3">
    <name type="scientific">Puccinia sorghi</name>
    <dbReference type="NCBI Taxonomy" id="27349"/>
    <lineage>
        <taxon>Eukaryota</taxon>
        <taxon>Fungi</taxon>
        <taxon>Dikarya</taxon>
        <taxon>Basidiomycota</taxon>
        <taxon>Pucciniomycotina</taxon>
        <taxon>Pucciniomycetes</taxon>
        <taxon>Pucciniales</taxon>
        <taxon>Pucciniaceae</taxon>
        <taxon>Puccinia</taxon>
    </lineage>
</organism>
<sequence>MNSGRNRRRRQKKSSKFNPSEKSQKILQFSNPCQTLPKIPRFVRISPPRSRAMFRRCRTMTQTKTVYFEKFTNMKSWINKPPIFFFSSASSQKFLPHFFPPNNKTPIFLAYSNFHFQVLELKDPLLFPFPIRWNS</sequence>
<dbReference type="AlphaFoldDB" id="A0A0L6UIL5"/>
<feature type="region of interest" description="Disordered" evidence="1">
    <location>
        <begin position="1"/>
        <end position="25"/>
    </location>
</feature>
<proteinExistence type="predicted"/>
<evidence type="ECO:0000313" key="2">
    <source>
        <dbReference type="EMBL" id="KNZ48127.1"/>
    </source>
</evidence>
<comment type="caution">
    <text evidence="2">The sequence shown here is derived from an EMBL/GenBank/DDBJ whole genome shotgun (WGS) entry which is preliminary data.</text>
</comment>
<evidence type="ECO:0000313" key="3">
    <source>
        <dbReference type="Proteomes" id="UP000037035"/>
    </source>
</evidence>
<name>A0A0L6UIL5_9BASI</name>
<keyword evidence="3" id="KW-1185">Reference proteome</keyword>
<protein>
    <submittedName>
        <fullName evidence="2">Uncharacterized protein</fullName>
    </submittedName>
</protein>
<reference evidence="2 3" key="1">
    <citation type="submission" date="2015-08" db="EMBL/GenBank/DDBJ databases">
        <title>Next Generation Sequencing and Analysis of the Genome of Puccinia sorghi L Schw, the Causal Agent of Maize Common Rust.</title>
        <authorList>
            <person name="Rochi L."/>
            <person name="Burguener G."/>
            <person name="Darino M."/>
            <person name="Turjanski A."/>
            <person name="Kreff E."/>
            <person name="Dieguez M.J."/>
            <person name="Sacco F."/>
        </authorList>
    </citation>
    <scope>NUCLEOTIDE SEQUENCE [LARGE SCALE GENOMIC DNA]</scope>
    <source>
        <strain evidence="2 3">RO10H11247</strain>
    </source>
</reference>
<dbReference type="EMBL" id="LAVV01011151">
    <property type="protein sequence ID" value="KNZ48127.1"/>
    <property type="molecule type" value="Genomic_DNA"/>
</dbReference>
<evidence type="ECO:0000256" key="1">
    <source>
        <dbReference type="SAM" id="MobiDB-lite"/>
    </source>
</evidence>
<accession>A0A0L6UIL5</accession>
<feature type="compositionally biased region" description="Basic residues" evidence="1">
    <location>
        <begin position="1"/>
        <end position="15"/>
    </location>
</feature>
<dbReference type="VEuPathDB" id="FungiDB:VP01_588g3"/>
<gene>
    <name evidence="2" type="ORF">VP01_588g3</name>
</gene>